<comment type="caution">
    <text evidence="2">The sequence shown here is derived from an EMBL/GenBank/DDBJ whole genome shotgun (WGS) entry which is preliminary data.</text>
</comment>
<accession>A0A822X0Q0</accession>
<proteinExistence type="predicted"/>
<protein>
    <submittedName>
        <fullName evidence="2">Uncharacterized protein</fullName>
    </submittedName>
</protein>
<keyword evidence="1" id="KW-0812">Transmembrane</keyword>
<evidence type="ECO:0000313" key="3">
    <source>
        <dbReference type="Proteomes" id="UP000076205"/>
    </source>
</evidence>
<organism evidence="2 3">
    <name type="scientific">Enterobacter hormaechei</name>
    <dbReference type="NCBI Taxonomy" id="158836"/>
    <lineage>
        <taxon>Bacteria</taxon>
        <taxon>Pseudomonadati</taxon>
        <taxon>Pseudomonadota</taxon>
        <taxon>Gammaproteobacteria</taxon>
        <taxon>Enterobacterales</taxon>
        <taxon>Enterobacteriaceae</taxon>
        <taxon>Enterobacter</taxon>
        <taxon>Enterobacter cloacae complex</taxon>
    </lineage>
</organism>
<dbReference type="AlphaFoldDB" id="A0A822X0Q0"/>
<dbReference type="RefSeq" id="WP_255354520.1">
    <property type="nucleotide sequence ID" value="NZ_CP030078.1"/>
</dbReference>
<dbReference type="EMBL" id="FJYW01000012">
    <property type="protein sequence ID" value="CZY20306.1"/>
    <property type="molecule type" value="Genomic_DNA"/>
</dbReference>
<reference evidence="2 3" key="1">
    <citation type="submission" date="2016-03" db="EMBL/GenBank/DDBJ databases">
        <authorList>
            <consortium name="Pathogen Informatics"/>
        </authorList>
    </citation>
    <scope>NUCLEOTIDE SEQUENCE [LARGE SCALE GENOMIC DNA]</scope>
    <source>
        <strain evidence="3">e1424</strain>
    </source>
</reference>
<keyword evidence="1" id="KW-1133">Transmembrane helix</keyword>
<sequence>MTILLWIVGGLAAWWLFGFCWLRLFVGDETDKDYEECPYD</sequence>
<gene>
    <name evidence="2" type="ORF">SAMEA2273352_04389</name>
</gene>
<evidence type="ECO:0000313" key="2">
    <source>
        <dbReference type="EMBL" id="CZY20306.1"/>
    </source>
</evidence>
<feature type="transmembrane region" description="Helical" evidence="1">
    <location>
        <begin position="6"/>
        <end position="26"/>
    </location>
</feature>
<name>A0A822X0Q0_9ENTR</name>
<evidence type="ECO:0000256" key="1">
    <source>
        <dbReference type="SAM" id="Phobius"/>
    </source>
</evidence>
<dbReference type="Proteomes" id="UP000076205">
    <property type="component" value="Unassembled WGS sequence"/>
</dbReference>
<keyword evidence="1" id="KW-0472">Membrane</keyword>